<evidence type="ECO:0000313" key="1">
    <source>
        <dbReference type="EMBL" id="AIC16140.1"/>
    </source>
</evidence>
<dbReference type="HOGENOM" id="CLU_157016_0_0_2"/>
<dbReference type="AlphaFoldDB" id="A0A060HLN7"/>
<keyword evidence="2" id="KW-1185">Reference proteome</keyword>
<accession>A0A060HLN7</accession>
<proteinExistence type="predicted"/>
<protein>
    <recommendedName>
        <fullName evidence="3">Roadblock/LAMTOR2 domain-containing protein</fullName>
    </recommendedName>
</protein>
<dbReference type="RefSeq" id="WP_075054985.1">
    <property type="nucleotide sequence ID" value="NZ_CP007536.1"/>
</dbReference>
<sequence>MQQKEVCHAIARLHENVLAVFLVQDGAIVEWKVRPGTRLPGPHEMEGVMMQRLIMMSLAKNHETFLGRLHYVTGRYDDSDILLFDHGRDAKSLLVVRVRRPYRMEALARKVAGILAA</sequence>
<dbReference type="GeneID" id="74947142"/>
<name>A0A060HLN7_9ARCH</name>
<reference evidence="1 2" key="1">
    <citation type="journal article" date="2014" name="Int. J. Syst. Evol. Microbiol.">
        <title>Nitrososphaera viennensis gen. nov., sp. nov., an aerobic and mesophilic, ammonia-oxidizing archaeon from soil and a member of the archaeal phylum Thaumarchaeota.</title>
        <authorList>
            <person name="Stieglmeier M."/>
            <person name="Klingl A."/>
            <person name="Alves R.J."/>
            <person name="Rittmann S.K."/>
            <person name="Melcher M."/>
            <person name="Leisch N."/>
            <person name="Schleper C."/>
        </authorList>
    </citation>
    <scope>NUCLEOTIDE SEQUENCE [LARGE SCALE GENOMIC DNA]</scope>
    <source>
        <strain evidence="1">EN76</strain>
    </source>
</reference>
<dbReference type="OrthoDB" id="373551at2157"/>
<dbReference type="KEGG" id="nvn:NVIE_018790"/>
<dbReference type="Proteomes" id="UP000027093">
    <property type="component" value="Chromosome"/>
</dbReference>
<evidence type="ECO:0000313" key="2">
    <source>
        <dbReference type="Proteomes" id="UP000027093"/>
    </source>
</evidence>
<dbReference type="STRING" id="926571.NVIE_018790"/>
<dbReference type="EMBL" id="CP007536">
    <property type="protein sequence ID" value="AIC16140.1"/>
    <property type="molecule type" value="Genomic_DNA"/>
</dbReference>
<organism evidence="1 2">
    <name type="scientific">Nitrososphaera viennensis EN76</name>
    <dbReference type="NCBI Taxonomy" id="926571"/>
    <lineage>
        <taxon>Archaea</taxon>
        <taxon>Nitrososphaerota</taxon>
        <taxon>Nitrososphaeria</taxon>
        <taxon>Nitrososphaerales</taxon>
        <taxon>Nitrososphaeraceae</taxon>
        <taxon>Nitrososphaera</taxon>
    </lineage>
</organism>
<gene>
    <name evidence="1" type="ORF">NVIE_018790</name>
</gene>
<evidence type="ECO:0008006" key="3">
    <source>
        <dbReference type="Google" id="ProtNLM"/>
    </source>
</evidence>